<dbReference type="EMBL" id="CYSR01000037">
    <property type="protein sequence ID" value="CUI01866.1"/>
    <property type="molecule type" value="Genomic_DNA"/>
</dbReference>
<dbReference type="Proteomes" id="UP000051326">
    <property type="component" value="Unassembled WGS sequence"/>
</dbReference>
<organism evidence="1 2">
    <name type="scientific">Leisingera aquaemixtae</name>
    <dbReference type="NCBI Taxonomy" id="1396826"/>
    <lineage>
        <taxon>Bacteria</taxon>
        <taxon>Pseudomonadati</taxon>
        <taxon>Pseudomonadota</taxon>
        <taxon>Alphaproteobacteria</taxon>
        <taxon>Rhodobacterales</taxon>
        <taxon>Roseobacteraceae</taxon>
        <taxon>Leisingera</taxon>
    </lineage>
</organism>
<dbReference type="AlphaFoldDB" id="A0A0N7M5A2"/>
<evidence type="ECO:0000313" key="2">
    <source>
        <dbReference type="Proteomes" id="UP000051326"/>
    </source>
</evidence>
<proteinExistence type="predicted"/>
<accession>A0A0N7M5A2</accession>
<dbReference type="STRING" id="1396826.PHA8399_04015"/>
<evidence type="ECO:0000313" key="1">
    <source>
        <dbReference type="EMBL" id="CUI01866.1"/>
    </source>
</evidence>
<sequence length="88" mass="9929">MIFEDIQDVEEWLAPLDYVTFWDAVAPYEVFDDRERDHCGALIAGGRVKQSLVLDGLKIAARLALTKKFGLTERIPEPAVAPYLKSVH</sequence>
<gene>
    <name evidence="1" type="ORF">PHA8399_04015</name>
</gene>
<reference evidence="1 2" key="1">
    <citation type="submission" date="2015-09" db="EMBL/GenBank/DDBJ databases">
        <authorList>
            <consortium name="Swine Surveillance"/>
        </authorList>
    </citation>
    <scope>NUCLEOTIDE SEQUENCE [LARGE SCALE GENOMIC DNA]</scope>
    <source>
        <strain evidence="1 2">CECT 8399</strain>
    </source>
</reference>
<name>A0A0N7M5A2_9RHOB</name>
<protein>
    <submittedName>
        <fullName evidence="1">Uncharacterized protein</fullName>
    </submittedName>
</protein>